<dbReference type="InterPro" id="IPR046336">
    <property type="entry name" value="Lon_prtase_N_sf"/>
</dbReference>
<dbReference type="SUPFAM" id="SSF88697">
    <property type="entry name" value="PUA domain-like"/>
    <property type="match status" value="1"/>
</dbReference>
<feature type="domain" description="Lon N-terminal" evidence="1">
    <location>
        <begin position="4"/>
        <end position="137"/>
    </location>
</feature>
<gene>
    <name evidence="2" type="ORF">SAMN04487906_2772</name>
</gene>
<reference evidence="2 3" key="1">
    <citation type="submission" date="2016-10" db="EMBL/GenBank/DDBJ databases">
        <authorList>
            <person name="de Groot N.N."/>
        </authorList>
    </citation>
    <scope>NUCLEOTIDE SEQUENCE [LARGE SCALE GENOMIC DNA]</scope>
    <source>
        <strain evidence="2 3">CGMCC 1.6114</strain>
    </source>
</reference>
<protein>
    <recommendedName>
        <fullName evidence="1">Lon N-terminal domain-containing protein</fullName>
    </recommendedName>
</protein>
<dbReference type="OrthoDB" id="25394at2"/>
<dbReference type="InterPro" id="IPR015947">
    <property type="entry name" value="PUA-like_sf"/>
</dbReference>
<evidence type="ECO:0000259" key="1">
    <source>
        <dbReference type="Pfam" id="PF02190"/>
    </source>
</evidence>
<sequence>MQTTIPFFPLEVVVFPGERLLLHVFEDRYKQLIDDCKVTGKAFGIPIFYKKNLKLGTEVTLEEVVKEYDNGEMDIICNAHRIFELKSFENPLPGKMYSGGLVEFREIDREAKREEKENVVVLINELYKNLGVLMDPIDTDSFNSFLYAHKIGLSLAQEYQLLQIKTERQRLHFLRSHLKMVIPVVTQLNLTKERIQMNGHFKNFNELDFKDFKL</sequence>
<dbReference type="Proteomes" id="UP000183209">
    <property type="component" value="Unassembled WGS sequence"/>
</dbReference>
<dbReference type="RefSeq" id="WP_074979573.1">
    <property type="nucleotide sequence ID" value="NZ_FPAG01000008.1"/>
</dbReference>
<organism evidence="2 3">
    <name type="scientific">Zhouia amylolytica</name>
    <dbReference type="NCBI Taxonomy" id="376730"/>
    <lineage>
        <taxon>Bacteria</taxon>
        <taxon>Pseudomonadati</taxon>
        <taxon>Bacteroidota</taxon>
        <taxon>Flavobacteriia</taxon>
        <taxon>Flavobacteriales</taxon>
        <taxon>Flavobacteriaceae</taxon>
        <taxon>Zhouia</taxon>
    </lineage>
</organism>
<proteinExistence type="predicted"/>
<evidence type="ECO:0000313" key="2">
    <source>
        <dbReference type="EMBL" id="SFT07219.1"/>
    </source>
</evidence>
<dbReference type="Pfam" id="PF02190">
    <property type="entry name" value="LON_substr_bdg"/>
    <property type="match status" value="1"/>
</dbReference>
<name>A0A1I6V0I1_9FLAO</name>
<dbReference type="AlphaFoldDB" id="A0A1I6V0I1"/>
<dbReference type="Gene3D" id="2.30.130.40">
    <property type="entry name" value="LON domain-like"/>
    <property type="match status" value="1"/>
</dbReference>
<dbReference type="InterPro" id="IPR003111">
    <property type="entry name" value="Lon_prtase_N"/>
</dbReference>
<dbReference type="EMBL" id="FPAG01000008">
    <property type="protein sequence ID" value="SFT07219.1"/>
    <property type="molecule type" value="Genomic_DNA"/>
</dbReference>
<accession>A0A1I6V0I1</accession>
<evidence type="ECO:0000313" key="3">
    <source>
        <dbReference type="Proteomes" id="UP000183209"/>
    </source>
</evidence>